<keyword evidence="3" id="KW-0408">Iron</keyword>
<dbReference type="PROSITE" id="PS51007">
    <property type="entry name" value="CYTC"/>
    <property type="match status" value="1"/>
</dbReference>
<dbReference type="InterPro" id="IPR009056">
    <property type="entry name" value="Cyt_c-like_dom"/>
</dbReference>
<gene>
    <name evidence="6" type="ORF">METZ01_LOCUS298001</name>
</gene>
<keyword evidence="4" id="KW-0472">Membrane</keyword>
<dbReference type="GO" id="GO:0046872">
    <property type="term" value="F:metal ion binding"/>
    <property type="evidence" value="ECO:0007669"/>
    <property type="project" value="UniProtKB-KW"/>
</dbReference>
<protein>
    <recommendedName>
        <fullName evidence="5">Cytochrome c domain-containing protein</fullName>
    </recommendedName>
</protein>
<dbReference type="Gene3D" id="1.10.760.10">
    <property type="entry name" value="Cytochrome c-like domain"/>
    <property type="match status" value="1"/>
</dbReference>
<name>A0A382MBR6_9ZZZZ</name>
<dbReference type="InterPro" id="IPR036909">
    <property type="entry name" value="Cyt_c-like_dom_sf"/>
</dbReference>
<keyword evidence="2" id="KW-0479">Metal-binding</keyword>
<evidence type="ECO:0000313" key="6">
    <source>
        <dbReference type="EMBL" id="SVC45147.1"/>
    </source>
</evidence>
<evidence type="ECO:0000256" key="1">
    <source>
        <dbReference type="ARBA" id="ARBA00022617"/>
    </source>
</evidence>
<proteinExistence type="predicted"/>
<evidence type="ECO:0000256" key="3">
    <source>
        <dbReference type="ARBA" id="ARBA00023004"/>
    </source>
</evidence>
<keyword evidence="4" id="KW-1133">Transmembrane helix</keyword>
<dbReference type="GO" id="GO:0009055">
    <property type="term" value="F:electron transfer activity"/>
    <property type="evidence" value="ECO:0007669"/>
    <property type="project" value="InterPro"/>
</dbReference>
<evidence type="ECO:0000256" key="2">
    <source>
        <dbReference type="ARBA" id="ARBA00022723"/>
    </source>
</evidence>
<feature type="transmembrane region" description="Helical" evidence="4">
    <location>
        <begin position="9"/>
        <end position="30"/>
    </location>
</feature>
<keyword evidence="4" id="KW-0812">Transmembrane</keyword>
<feature type="domain" description="Cytochrome c" evidence="5">
    <location>
        <begin position="46"/>
        <end position="142"/>
    </location>
</feature>
<sequence length="155" mass="17163">MTRNTKNIWIIRLLIGGILLILLLGCYIYQQNAFPLDSLSRTPTQIEIFQGRGLFAKNCSSCHGINGVGQNPDSPKGSITKDGSYLAPALNGTGHAWHHPDSVLFKTIKHGSIASYSSMRAFSGHLSDNEIILVIQYFKSLWPKNIREKHSLIGN</sequence>
<reference evidence="6" key="1">
    <citation type="submission" date="2018-05" db="EMBL/GenBank/DDBJ databases">
        <authorList>
            <person name="Lanie J.A."/>
            <person name="Ng W.-L."/>
            <person name="Kazmierczak K.M."/>
            <person name="Andrzejewski T.M."/>
            <person name="Davidsen T.M."/>
            <person name="Wayne K.J."/>
            <person name="Tettelin H."/>
            <person name="Glass J.I."/>
            <person name="Rusch D."/>
            <person name="Podicherti R."/>
            <person name="Tsui H.-C.T."/>
            <person name="Winkler M.E."/>
        </authorList>
    </citation>
    <scope>NUCLEOTIDE SEQUENCE</scope>
</reference>
<evidence type="ECO:0000259" key="5">
    <source>
        <dbReference type="PROSITE" id="PS51007"/>
    </source>
</evidence>
<organism evidence="6">
    <name type="scientific">marine metagenome</name>
    <dbReference type="NCBI Taxonomy" id="408172"/>
    <lineage>
        <taxon>unclassified sequences</taxon>
        <taxon>metagenomes</taxon>
        <taxon>ecological metagenomes</taxon>
    </lineage>
</organism>
<accession>A0A382MBR6</accession>
<dbReference type="AlphaFoldDB" id="A0A382MBR6"/>
<evidence type="ECO:0000256" key="4">
    <source>
        <dbReference type="SAM" id="Phobius"/>
    </source>
</evidence>
<dbReference type="GO" id="GO:0020037">
    <property type="term" value="F:heme binding"/>
    <property type="evidence" value="ECO:0007669"/>
    <property type="project" value="InterPro"/>
</dbReference>
<dbReference type="EMBL" id="UINC01091963">
    <property type="protein sequence ID" value="SVC45147.1"/>
    <property type="molecule type" value="Genomic_DNA"/>
</dbReference>
<dbReference type="PROSITE" id="PS51257">
    <property type="entry name" value="PROKAR_LIPOPROTEIN"/>
    <property type="match status" value="1"/>
</dbReference>
<dbReference type="SUPFAM" id="SSF46626">
    <property type="entry name" value="Cytochrome c"/>
    <property type="match status" value="1"/>
</dbReference>
<keyword evidence="1" id="KW-0349">Heme</keyword>
<dbReference type="Pfam" id="PF13442">
    <property type="entry name" value="Cytochrome_CBB3"/>
    <property type="match status" value="1"/>
</dbReference>